<name>A0AB39SDA6_9ACTN</name>
<gene>
    <name evidence="1" type="ORF">AB5J50_32395</name>
</gene>
<organism evidence="1">
    <name type="scientific">Streptomyces sp. R35</name>
    <dbReference type="NCBI Taxonomy" id="3238630"/>
    <lineage>
        <taxon>Bacteria</taxon>
        <taxon>Bacillati</taxon>
        <taxon>Actinomycetota</taxon>
        <taxon>Actinomycetes</taxon>
        <taxon>Kitasatosporales</taxon>
        <taxon>Streptomycetaceae</taxon>
        <taxon>Streptomyces</taxon>
    </lineage>
</organism>
<evidence type="ECO:0000313" key="1">
    <source>
        <dbReference type="EMBL" id="XDQ65155.1"/>
    </source>
</evidence>
<dbReference type="AlphaFoldDB" id="A0AB39SDA6"/>
<sequence length="473" mass="51107">MSARLLHELGLSPAAEALTERGGVFAPVHLGTRDVRVGTLLDAVHAEPGLLPPRSGHLGNWEDIALGRSGPMDFNTAVCGGGHGFPLIYGFTQTEAEEAGGDDVYLPGSLVEGGRRRPLPLHTWDGRAFVRRDRSRPLFCPLVRADVDGELTPLVEVHWRRMRALTGYRFELEATRLLAHAPLVTDMLCVLLAEAGRKENPRRAFAELISHAARLDGRVGRCELRPDGTGYLLDGHRFGSARELAEAALLPLRALTEPHWFFDTLSALPPVLPVMSHLLTTVLSALFGVDYPDVRQRADVPEPVTVLSRAPGLTDGGFRVHLHWGARAMAGCPPRRGGYFGRKSTARAMRGITGPLVRDFAEAHPLCFVLLPAPVFMLCPPGTSAGDAEVLAGLFKTTLSAPGDQAYETALGWLAGHRDTLSAYVLNRFRDGSGVPHDGASREPAVPVEPDGFRELTLRQASALVAAFEEALA</sequence>
<dbReference type="Pfam" id="PF19490">
    <property type="entry name" value="DUF6025"/>
    <property type="match status" value="1"/>
</dbReference>
<dbReference type="EMBL" id="CP163440">
    <property type="protein sequence ID" value="XDQ65155.1"/>
    <property type="molecule type" value="Genomic_DNA"/>
</dbReference>
<proteinExistence type="predicted"/>
<protein>
    <submittedName>
        <fullName evidence="1">DUF6025 family protein</fullName>
    </submittedName>
</protein>
<dbReference type="RefSeq" id="WP_369261751.1">
    <property type="nucleotide sequence ID" value="NZ_CP163440.1"/>
</dbReference>
<reference evidence="1" key="1">
    <citation type="submission" date="2024-07" db="EMBL/GenBank/DDBJ databases">
        <authorList>
            <person name="Yu S.T."/>
        </authorList>
    </citation>
    <scope>NUCLEOTIDE SEQUENCE</scope>
    <source>
        <strain evidence="1">R35</strain>
    </source>
</reference>
<accession>A0AB39SDA6</accession>
<dbReference type="InterPro" id="IPR046067">
    <property type="entry name" value="DUF6025"/>
</dbReference>